<evidence type="ECO:0000313" key="2">
    <source>
        <dbReference type="Proteomes" id="UP000823604"/>
    </source>
</evidence>
<dbReference type="Proteomes" id="UP000823604">
    <property type="component" value="Unassembled WGS sequence"/>
</dbReference>
<sequence length="128" mass="14826">MSDGDERRLSDSGRALLKMLRGAARQVIAGECSEEEIADTMSRLSPEANGFKREDDYVTIDEGMRILGFNRNRVGFCNLMKENGIRNETFNNVKIGYNRHKIIALKHRMQEECDRRKEKRMNKTRGND</sequence>
<reference evidence="1" key="1">
    <citation type="submission" date="2020-10" db="EMBL/GenBank/DDBJ databases">
        <authorList>
            <person name="Gilroy R."/>
        </authorList>
    </citation>
    <scope>NUCLEOTIDE SEQUENCE</scope>
    <source>
        <strain evidence="1">B1-8020</strain>
    </source>
</reference>
<name>A0A9D9IHG6_9BACT</name>
<gene>
    <name evidence="1" type="ORF">IAB81_02800</name>
</gene>
<dbReference type="EMBL" id="JADIMA010000028">
    <property type="protein sequence ID" value="MBO8472542.1"/>
    <property type="molecule type" value="Genomic_DNA"/>
</dbReference>
<proteinExistence type="predicted"/>
<dbReference type="AlphaFoldDB" id="A0A9D9IHG6"/>
<evidence type="ECO:0000313" key="1">
    <source>
        <dbReference type="EMBL" id="MBO8472542.1"/>
    </source>
</evidence>
<accession>A0A9D9IHG6</accession>
<protein>
    <submittedName>
        <fullName evidence="1">Uncharacterized protein</fullName>
    </submittedName>
</protein>
<reference evidence="1" key="2">
    <citation type="journal article" date="2021" name="PeerJ">
        <title>Extensive microbial diversity within the chicken gut microbiome revealed by metagenomics and culture.</title>
        <authorList>
            <person name="Gilroy R."/>
            <person name="Ravi A."/>
            <person name="Getino M."/>
            <person name="Pursley I."/>
            <person name="Horton D.L."/>
            <person name="Alikhan N.F."/>
            <person name="Baker D."/>
            <person name="Gharbi K."/>
            <person name="Hall N."/>
            <person name="Watson M."/>
            <person name="Adriaenssens E.M."/>
            <person name="Foster-Nyarko E."/>
            <person name="Jarju S."/>
            <person name="Secka A."/>
            <person name="Antonio M."/>
            <person name="Oren A."/>
            <person name="Chaudhuri R.R."/>
            <person name="La Ragione R."/>
            <person name="Hildebrand F."/>
            <person name="Pallen M.J."/>
        </authorList>
    </citation>
    <scope>NUCLEOTIDE SEQUENCE</scope>
    <source>
        <strain evidence="1">B1-8020</strain>
    </source>
</reference>
<organism evidence="1 2">
    <name type="scientific">Candidatus Merdivivens pullicola</name>
    <dbReference type="NCBI Taxonomy" id="2840872"/>
    <lineage>
        <taxon>Bacteria</taxon>
        <taxon>Pseudomonadati</taxon>
        <taxon>Bacteroidota</taxon>
        <taxon>Bacteroidia</taxon>
        <taxon>Bacteroidales</taxon>
        <taxon>Muribaculaceae</taxon>
        <taxon>Muribaculaceae incertae sedis</taxon>
        <taxon>Candidatus Merdivivens</taxon>
    </lineage>
</organism>
<comment type="caution">
    <text evidence="1">The sequence shown here is derived from an EMBL/GenBank/DDBJ whole genome shotgun (WGS) entry which is preliminary data.</text>
</comment>